<dbReference type="SMART" id="SM00044">
    <property type="entry name" value="CYCc"/>
    <property type="match status" value="1"/>
</dbReference>
<comment type="caution">
    <text evidence="3">The sequence shown here is derived from an EMBL/GenBank/DDBJ whole genome shotgun (WGS) entry which is preliminary data.</text>
</comment>
<dbReference type="Pfam" id="PF14559">
    <property type="entry name" value="TPR_19"/>
    <property type="match status" value="1"/>
</dbReference>
<dbReference type="Pfam" id="PF00211">
    <property type="entry name" value="Guanylate_cyc"/>
    <property type="match status" value="1"/>
</dbReference>
<proteinExistence type="predicted"/>
<dbReference type="PROSITE" id="PS50293">
    <property type="entry name" value="TPR_REGION"/>
    <property type="match status" value="1"/>
</dbReference>
<evidence type="ECO:0000259" key="2">
    <source>
        <dbReference type="PROSITE" id="PS50125"/>
    </source>
</evidence>
<feature type="domain" description="Guanylate cyclase" evidence="2">
    <location>
        <begin position="7"/>
        <end position="122"/>
    </location>
</feature>
<dbReference type="EMBL" id="JAMGBD010000001">
    <property type="protein sequence ID" value="MCL6683679.1"/>
    <property type="molecule type" value="Genomic_DNA"/>
</dbReference>
<evidence type="ECO:0000313" key="3">
    <source>
        <dbReference type="EMBL" id="MCL6683679.1"/>
    </source>
</evidence>
<organism evidence="3 4">
    <name type="scientific">Sphingomonas alba</name>
    <dbReference type="NCBI Taxonomy" id="2908208"/>
    <lineage>
        <taxon>Bacteria</taxon>
        <taxon>Pseudomonadati</taxon>
        <taxon>Pseudomonadota</taxon>
        <taxon>Alphaproteobacteria</taxon>
        <taxon>Sphingomonadales</taxon>
        <taxon>Sphingomonadaceae</taxon>
        <taxon>Sphingomonas</taxon>
    </lineage>
</organism>
<dbReference type="Gene3D" id="1.25.40.10">
    <property type="entry name" value="Tetratricopeptide repeat domain"/>
    <property type="match status" value="2"/>
</dbReference>
<dbReference type="PROSITE" id="PS50125">
    <property type="entry name" value="GUANYLATE_CYCLASE_2"/>
    <property type="match status" value="1"/>
</dbReference>
<protein>
    <submittedName>
        <fullName evidence="3">Tetratricopeptide repeat protein</fullName>
    </submittedName>
</protein>
<dbReference type="Gene3D" id="3.30.70.1230">
    <property type="entry name" value="Nucleotide cyclase"/>
    <property type="match status" value="1"/>
</dbReference>
<dbReference type="RefSeq" id="WP_249847725.1">
    <property type="nucleotide sequence ID" value="NZ_JAMGBD010000001.1"/>
</dbReference>
<dbReference type="PANTHER" id="PTHR43081">
    <property type="entry name" value="ADENYLATE CYCLASE, TERMINAL-DIFFERENTIATION SPECIFIC-RELATED"/>
    <property type="match status" value="1"/>
</dbReference>
<feature type="repeat" description="TPR" evidence="1">
    <location>
        <begin position="442"/>
        <end position="475"/>
    </location>
</feature>
<dbReference type="PROSITE" id="PS50005">
    <property type="entry name" value="TPR"/>
    <property type="match status" value="2"/>
</dbReference>
<dbReference type="Proteomes" id="UP001165363">
    <property type="component" value="Unassembled WGS sequence"/>
</dbReference>
<evidence type="ECO:0000256" key="1">
    <source>
        <dbReference type="PROSITE-ProRule" id="PRU00339"/>
    </source>
</evidence>
<dbReference type="PANTHER" id="PTHR43081:SF19">
    <property type="entry name" value="PH-SENSITIVE ADENYLATE CYCLASE RV1264"/>
    <property type="match status" value="1"/>
</dbReference>
<feature type="repeat" description="TPR" evidence="1">
    <location>
        <begin position="408"/>
        <end position="441"/>
    </location>
</feature>
<evidence type="ECO:0000313" key="4">
    <source>
        <dbReference type="Proteomes" id="UP001165363"/>
    </source>
</evidence>
<dbReference type="NCBIfam" id="NF047558">
    <property type="entry name" value="TPR_END_plus"/>
    <property type="match status" value="1"/>
</dbReference>
<dbReference type="SUPFAM" id="SSF48452">
    <property type="entry name" value="TPR-like"/>
    <property type="match status" value="1"/>
</dbReference>
<dbReference type="SMART" id="SM00028">
    <property type="entry name" value="TPR"/>
    <property type="match status" value="3"/>
</dbReference>
<accession>A0ABT0RM10</accession>
<dbReference type="InterPro" id="IPR001054">
    <property type="entry name" value="A/G_cyclase"/>
</dbReference>
<dbReference type="SUPFAM" id="SSF55073">
    <property type="entry name" value="Nucleotide cyclase"/>
    <property type="match status" value="1"/>
</dbReference>
<gene>
    <name evidence="3" type="ORF">LZ536_07175</name>
</gene>
<dbReference type="CDD" id="cd07302">
    <property type="entry name" value="CHD"/>
    <property type="match status" value="1"/>
</dbReference>
<dbReference type="InterPro" id="IPR050697">
    <property type="entry name" value="Adenylyl/Guanylyl_Cyclase_3/4"/>
</dbReference>
<name>A0ABT0RM10_9SPHN</name>
<dbReference type="InterPro" id="IPR019734">
    <property type="entry name" value="TPR_rpt"/>
</dbReference>
<dbReference type="InterPro" id="IPR011990">
    <property type="entry name" value="TPR-like_helical_dom_sf"/>
</dbReference>
<dbReference type="InterPro" id="IPR029787">
    <property type="entry name" value="Nucleotide_cyclase"/>
</dbReference>
<reference evidence="3" key="1">
    <citation type="submission" date="2022-05" db="EMBL/GenBank/DDBJ databases">
        <authorList>
            <person name="Jo J.-H."/>
            <person name="Im W.-T."/>
        </authorList>
    </citation>
    <scope>NUCLEOTIDE SEQUENCE</scope>
    <source>
        <strain evidence="3">SE158</strain>
    </source>
</reference>
<keyword evidence="4" id="KW-1185">Reference proteome</keyword>
<keyword evidence="1" id="KW-0802">TPR repeat</keyword>
<sequence>MERRLSAIMAADVVGYSRLMGANEVGTLTALKEHRAQLVDPTIAEHQGRIVKLTGDGMLVEFPSVVSAVECAAEVQHEMRSRNVEVPEDRRIEFRIGINLGDVIVDDDDIFGEGVNVAARLESIAKPGGVAVSSAVRENIGNKLDLVFEDMGDVDLKNIGHPVRVFNVALGNAPVRAKTKVEEADKPSIAVLPFNNMSGDTEQEYFSDGMTEDIITDLSKVSGLFVVGRNTSFTYKGKAQQLQQVAAELGVKYLLEGSVRKSGNRVRVTGQLIDGTTGGHVWADRYDRDLDDIFAIQDEITQAIVGQLRIHLLPQEKEAITTAPTGSVEAYNFYLKGRQLFHAFTRSYLLLAKEMFGKAVEIDPDYGRAYAGMASAMSRLWGMYNVPTDADELLAIADKALALDPNLAEVHSARGEALANSGRREEAVQAFQRALELDPNNFDANLAYARFSVTEGDLDKAIELYTRAVEIQPEDSQAPLLLQIVLRAVGRSEESDKYGWMGIKRAEEQLKLHPENSRPAQLGSGALATLGDKERALKWLERVKLIDPDDNNARYNAACTYAQLGEIDHAMDLLELWIDHCGAEQERWFLHDSDLDPIRKHPRYQSLLDRFKQRHATEIPGPEVSAT</sequence>
<dbReference type="Gene3D" id="3.40.50.10070">
    <property type="entry name" value="TolB, N-terminal domain"/>
    <property type="match status" value="1"/>
</dbReference>